<evidence type="ECO:0000256" key="3">
    <source>
        <dbReference type="ARBA" id="ARBA00022989"/>
    </source>
</evidence>
<dbReference type="EMBL" id="CP049011">
    <property type="protein sequence ID" value="QID87497.1"/>
    <property type="molecule type" value="Genomic_DNA"/>
</dbReference>
<feature type="transmembrane region" description="Helical" evidence="5">
    <location>
        <begin position="149"/>
        <end position="170"/>
    </location>
</feature>
<evidence type="ECO:0000256" key="4">
    <source>
        <dbReference type="ARBA" id="ARBA00023136"/>
    </source>
</evidence>
<keyword evidence="3 5" id="KW-1133">Transmembrane helix</keyword>
<dbReference type="Pfam" id="PF01027">
    <property type="entry name" value="Bax1-I"/>
    <property type="match status" value="1"/>
</dbReference>
<feature type="transmembrane region" description="Helical" evidence="5">
    <location>
        <begin position="176"/>
        <end position="196"/>
    </location>
</feature>
<dbReference type="OrthoDB" id="7933078at2759"/>
<protein>
    <submittedName>
        <fullName evidence="6">Bax inhibitor 1</fullName>
    </submittedName>
</protein>
<comment type="similarity">
    <text evidence="5">Belongs to the BI1 family.</text>
</comment>
<comment type="subcellular location">
    <subcellularLocation>
        <location evidence="1">Membrane</location>
        <topology evidence="1">Multi-pass membrane protein</topology>
    </subcellularLocation>
</comment>
<keyword evidence="7" id="KW-1185">Reference proteome</keyword>
<feature type="transmembrane region" description="Helical" evidence="5">
    <location>
        <begin position="208"/>
        <end position="229"/>
    </location>
</feature>
<keyword evidence="2 5" id="KW-0812">Transmembrane</keyword>
<name>A0A6C1EFI8_SACPS</name>
<sequence length="299" mass="33755">MSVPPPPPYEEQSSHLYGQPAGDGQDGGAFVPEDFKYSTVVVSCEPIIRQRFLHKVYSLLSCQLLASLSFCYWASVSTSLQNFIMSHIAIFYVCLVVSFVSCIWLAVSPRPEDYEANVPEPLLTGTGEETAQEQRRLPWYVLSTYRQKLTLLSIFTLSEAYCLSLVALAYDKDTVLSALLITTIVVVGVSLTALSDRFQNVLNSATSIYYWLNWGLWIMIGMGLTAMLFGWSTHSSKFNLLYGWLGAILFTAYLFIDTQLIFRKVYPDEEIRCAMMLYLDIVNLFLSILRILANSNDDN</sequence>
<evidence type="ECO:0000256" key="1">
    <source>
        <dbReference type="ARBA" id="ARBA00004141"/>
    </source>
</evidence>
<evidence type="ECO:0000313" key="7">
    <source>
        <dbReference type="Proteomes" id="UP000501346"/>
    </source>
</evidence>
<feature type="transmembrane region" description="Helical" evidence="5">
    <location>
        <begin position="87"/>
        <end position="107"/>
    </location>
</feature>
<dbReference type="Proteomes" id="UP000501346">
    <property type="component" value="Chromosome SeXIV"/>
</dbReference>
<feature type="transmembrane region" description="Helical" evidence="5">
    <location>
        <begin position="241"/>
        <end position="262"/>
    </location>
</feature>
<evidence type="ECO:0000313" key="6">
    <source>
        <dbReference type="EMBL" id="QID87497.1"/>
    </source>
</evidence>
<proteinExistence type="inferred from homology"/>
<feature type="transmembrane region" description="Helical" evidence="5">
    <location>
        <begin position="56"/>
        <end position="75"/>
    </location>
</feature>
<reference evidence="6 7" key="1">
    <citation type="journal article" date="2019" name="BMC Genomics">
        <title>Chromosome level assembly and comparative genome analysis confirm lager-brewing yeasts originated from a single hybridization.</title>
        <authorList>
            <person name="Salazar A.N."/>
            <person name="Gorter de Vries A.R."/>
            <person name="van den Broek M."/>
            <person name="Brouwers N."/>
            <person name="de la Torre Cortes P."/>
            <person name="Kuijpers N.G.A."/>
            <person name="Daran J.G."/>
            <person name="Abeel T."/>
        </authorList>
    </citation>
    <scope>NUCLEOTIDE SEQUENCE [LARGE SCALE GENOMIC DNA]</scope>
    <source>
        <strain evidence="6 7">CBS 1483</strain>
    </source>
</reference>
<organism evidence="6 7">
    <name type="scientific">Saccharomyces pastorianus</name>
    <name type="common">Lager yeast</name>
    <name type="synonym">Saccharomyces cerevisiae x Saccharomyces eubayanus</name>
    <dbReference type="NCBI Taxonomy" id="27292"/>
    <lineage>
        <taxon>Eukaryota</taxon>
        <taxon>Fungi</taxon>
        <taxon>Dikarya</taxon>
        <taxon>Ascomycota</taxon>
        <taxon>Saccharomycotina</taxon>
        <taxon>Saccharomycetes</taxon>
        <taxon>Saccharomycetales</taxon>
        <taxon>Saccharomycetaceae</taxon>
        <taxon>Saccharomyces</taxon>
    </lineage>
</organism>
<gene>
    <name evidence="6" type="primary">BXI1_2</name>
    <name evidence="6" type="ORF">GRS66_010174</name>
</gene>
<accession>A0A6C1EFI8</accession>
<keyword evidence="4 5" id="KW-0472">Membrane</keyword>
<dbReference type="PANTHER" id="PTHR23291:SF50">
    <property type="entry name" value="PROTEIN LIFEGUARD 4"/>
    <property type="match status" value="1"/>
</dbReference>
<evidence type="ECO:0000256" key="5">
    <source>
        <dbReference type="RuleBase" id="RU004379"/>
    </source>
</evidence>
<feature type="transmembrane region" description="Helical" evidence="5">
    <location>
        <begin position="274"/>
        <end position="293"/>
    </location>
</feature>
<dbReference type="AlphaFoldDB" id="A0A6C1EFI8"/>
<dbReference type="InterPro" id="IPR006214">
    <property type="entry name" value="Bax_inhibitor_1-related"/>
</dbReference>
<dbReference type="GO" id="GO:0016020">
    <property type="term" value="C:membrane"/>
    <property type="evidence" value="ECO:0007669"/>
    <property type="project" value="UniProtKB-SubCell"/>
</dbReference>
<evidence type="ECO:0000256" key="2">
    <source>
        <dbReference type="ARBA" id="ARBA00022692"/>
    </source>
</evidence>
<dbReference type="PANTHER" id="PTHR23291">
    <property type="entry name" value="BAX INHIBITOR-RELATED"/>
    <property type="match status" value="1"/>
</dbReference>